<evidence type="ECO:0000256" key="1">
    <source>
        <dbReference type="ARBA" id="ARBA00022741"/>
    </source>
</evidence>
<dbReference type="CDD" id="cd03221">
    <property type="entry name" value="ABCF_EF-3"/>
    <property type="match status" value="2"/>
</dbReference>
<dbReference type="GO" id="GO:0005524">
    <property type="term" value="F:ATP binding"/>
    <property type="evidence" value="ECO:0007669"/>
    <property type="project" value="UniProtKB-KW"/>
</dbReference>
<dbReference type="InterPro" id="IPR017871">
    <property type="entry name" value="ABC_transporter-like_CS"/>
</dbReference>
<keyword evidence="2 5" id="KW-0067">ATP-binding</keyword>
<dbReference type="InterPro" id="IPR003593">
    <property type="entry name" value="AAA+_ATPase"/>
</dbReference>
<comment type="caution">
    <text evidence="5">The sequence shown here is derived from an EMBL/GenBank/DDBJ whole genome shotgun (WGS) entry which is preliminary data.</text>
</comment>
<proteinExistence type="predicted"/>
<dbReference type="PROSITE" id="PS50893">
    <property type="entry name" value="ABC_TRANSPORTER_2"/>
    <property type="match status" value="2"/>
</dbReference>
<name>A0A9D1GJP2_9FIRM</name>
<dbReference type="InterPro" id="IPR003439">
    <property type="entry name" value="ABC_transporter-like_ATP-bd"/>
</dbReference>
<dbReference type="NCBIfam" id="NF000355">
    <property type="entry name" value="ribo_prot_ABC_F"/>
    <property type="match status" value="1"/>
</dbReference>
<reference evidence="5" key="2">
    <citation type="journal article" date="2021" name="PeerJ">
        <title>Extensive microbial diversity within the chicken gut microbiome revealed by metagenomics and culture.</title>
        <authorList>
            <person name="Gilroy R."/>
            <person name="Ravi A."/>
            <person name="Getino M."/>
            <person name="Pursley I."/>
            <person name="Horton D.L."/>
            <person name="Alikhan N.F."/>
            <person name="Baker D."/>
            <person name="Gharbi K."/>
            <person name="Hall N."/>
            <person name="Watson M."/>
            <person name="Adriaenssens E.M."/>
            <person name="Foster-Nyarko E."/>
            <person name="Jarju S."/>
            <person name="Secka A."/>
            <person name="Antonio M."/>
            <person name="Oren A."/>
            <person name="Chaudhuri R.R."/>
            <person name="La Ragione R."/>
            <person name="Hildebrand F."/>
            <person name="Pallen M.J."/>
        </authorList>
    </citation>
    <scope>NUCLEOTIDE SEQUENCE</scope>
    <source>
        <strain evidence="5">CHK123-3438</strain>
    </source>
</reference>
<accession>A0A9D1GJP2</accession>
<dbReference type="SUPFAM" id="SSF52540">
    <property type="entry name" value="P-loop containing nucleoside triphosphate hydrolases"/>
    <property type="match status" value="2"/>
</dbReference>
<evidence type="ECO:0000313" key="6">
    <source>
        <dbReference type="Proteomes" id="UP000886860"/>
    </source>
</evidence>
<feature type="domain" description="ABC transporter" evidence="4">
    <location>
        <begin position="4"/>
        <end position="214"/>
    </location>
</feature>
<dbReference type="PANTHER" id="PTHR42855:SF2">
    <property type="entry name" value="DRUG RESISTANCE ABC TRANSPORTER,ATP-BINDING PROTEIN"/>
    <property type="match status" value="1"/>
</dbReference>
<dbReference type="InterPro" id="IPR027417">
    <property type="entry name" value="P-loop_NTPase"/>
</dbReference>
<keyword evidence="3" id="KW-0175">Coiled coil</keyword>
<feature type="coiled-coil region" evidence="3">
    <location>
        <begin position="267"/>
        <end position="301"/>
    </location>
</feature>
<dbReference type="Pfam" id="PF00005">
    <property type="entry name" value="ABC_tran"/>
    <property type="match status" value="2"/>
</dbReference>
<reference evidence="5" key="1">
    <citation type="submission" date="2020-10" db="EMBL/GenBank/DDBJ databases">
        <authorList>
            <person name="Gilroy R."/>
        </authorList>
    </citation>
    <scope>NUCLEOTIDE SEQUENCE</scope>
    <source>
        <strain evidence="5">CHK123-3438</strain>
    </source>
</reference>
<dbReference type="InterPro" id="IPR051309">
    <property type="entry name" value="ABCF_ATPase"/>
</dbReference>
<evidence type="ECO:0000256" key="2">
    <source>
        <dbReference type="ARBA" id="ARBA00022840"/>
    </source>
</evidence>
<dbReference type="PANTHER" id="PTHR42855">
    <property type="entry name" value="ABC TRANSPORTER ATP-BINDING SUBUNIT"/>
    <property type="match status" value="1"/>
</dbReference>
<dbReference type="EMBL" id="DVKS01000164">
    <property type="protein sequence ID" value="HIT42348.1"/>
    <property type="molecule type" value="Genomic_DNA"/>
</dbReference>
<dbReference type="AlphaFoldDB" id="A0A9D1GJP2"/>
<feature type="domain" description="ABC transporter" evidence="4">
    <location>
        <begin position="314"/>
        <end position="516"/>
    </location>
</feature>
<evidence type="ECO:0000259" key="4">
    <source>
        <dbReference type="PROSITE" id="PS50893"/>
    </source>
</evidence>
<dbReference type="SMART" id="SM00382">
    <property type="entry name" value="AAA"/>
    <property type="match status" value="2"/>
</dbReference>
<keyword evidence="1" id="KW-0547">Nucleotide-binding</keyword>
<dbReference type="Gene3D" id="3.40.50.300">
    <property type="entry name" value="P-loop containing nucleotide triphosphate hydrolases"/>
    <property type="match status" value="2"/>
</dbReference>
<dbReference type="Proteomes" id="UP000886860">
    <property type="component" value="Unassembled WGS sequence"/>
</dbReference>
<evidence type="ECO:0000313" key="5">
    <source>
        <dbReference type="EMBL" id="HIT42348.1"/>
    </source>
</evidence>
<organism evidence="5 6">
    <name type="scientific">Candidatus Caccovicinus merdipullorum</name>
    <dbReference type="NCBI Taxonomy" id="2840724"/>
    <lineage>
        <taxon>Bacteria</taxon>
        <taxon>Bacillati</taxon>
        <taxon>Bacillota</taxon>
        <taxon>Clostridia</taxon>
        <taxon>Eubacteriales</taxon>
        <taxon>Candidatus Caccovicinus</taxon>
    </lineage>
</organism>
<gene>
    <name evidence="5" type="ORF">IAB60_09710</name>
</gene>
<sequence length="516" mass="59350">MSMIQVKNLTFSYEGSPEPVFEDVSFCIDTDWKLGFTGRNGRGKTTFLKLLMGEYEYRGSIQTNAVFDYFPYSPEDEDQDTILVAGEVCPDYDYWRLVRELSRLKVEEEVLYRPFNSLSQGERTKILLALLFLRESHFLLIDEPTNHLDQEGRAVMAEYLSRKKGFILVSHDRAFLDGAVDHMLVINRNSIQVQKGNFSSWYSNKQKQDAFEEAENEKHKKEIRRLSAAADRTGKWGEQAERVKLGKKSVEAFGNDRPNRDYLGEKSRKIQQRRKNLEKRREAAVQEKKDLLLDVESAEELKLFPGIWRQERLIWMKDGRISYGDREILSGISLEVRRGERLVLQGRNGCGKSSILKAILQMAGENGCSGHDRAGGLTYQGECYIGAGMEISYVSQDTSGLCGSLSDYAVRQGVAESLLKSLLRKLDFSREQLSRPMETFSQGQKKKVLLAASLCRQAHLYLWDEPLNYIDVFSRMQIEALIKKFQPTMVLIEHDRTFTEHVGSRFAEVEPYMTER</sequence>
<evidence type="ECO:0000256" key="3">
    <source>
        <dbReference type="SAM" id="Coils"/>
    </source>
</evidence>
<protein>
    <submittedName>
        <fullName evidence="5">ABC-F family ATP-binding cassette domain-containing protein</fullName>
    </submittedName>
</protein>
<dbReference type="PROSITE" id="PS00211">
    <property type="entry name" value="ABC_TRANSPORTER_1"/>
    <property type="match status" value="2"/>
</dbReference>
<dbReference type="GO" id="GO:0016887">
    <property type="term" value="F:ATP hydrolysis activity"/>
    <property type="evidence" value="ECO:0007669"/>
    <property type="project" value="InterPro"/>
</dbReference>